<evidence type="ECO:0000313" key="2">
    <source>
        <dbReference type="Proteomes" id="UP000199063"/>
    </source>
</evidence>
<dbReference type="Proteomes" id="UP000199063">
    <property type="component" value="Unassembled WGS sequence"/>
</dbReference>
<dbReference type="InterPro" id="IPR036291">
    <property type="entry name" value="NAD(P)-bd_dom_sf"/>
</dbReference>
<name>A0A1H0DZR6_9ACTN</name>
<evidence type="ECO:0000313" key="1">
    <source>
        <dbReference type="EMBL" id="SDN75513.1"/>
    </source>
</evidence>
<dbReference type="RefSeq" id="WP_093662378.1">
    <property type="nucleotide sequence ID" value="NZ_FNHI01000038.1"/>
</dbReference>
<sequence>MGRLGEPEDVADRILRIAEPQGTHLTGQIPAVDGVLELVWSCGKSLERERPGPGMPGPGRSVVQRFVDASCCAV</sequence>
<proteinExistence type="predicted"/>
<protein>
    <submittedName>
        <fullName evidence="1">Uncharacterized protein</fullName>
    </submittedName>
</protein>
<accession>A0A1H0DZR6</accession>
<reference evidence="2" key="1">
    <citation type="submission" date="2016-10" db="EMBL/GenBank/DDBJ databases">
        <authorList>
            <person name="Varghese N."/>
            <person name="Submissions S."/>
        </authorList>
    </citation>
    <scope>NUCLEOTIDE SEQUENCE [LARGE SCALE GENOMIC DNA]</scope>
    <source>
        <strain evidence="2">CGMCC 4.7042</strain>
    </source>
</reference>
<dbReference type="SUPFAM" id="SSF51735">
    <property type="entry name" value="NAD(P)-binding Rossmann-fold domains"/>
    <property type="match status" value="1"/>
</dbReference>
<keyword evidence="2" id="KW-1185">Reference proteome</keyword>
<dbReference type="GeneID" id="40834288"/>
<dbReference type="EMBL" id="FNHI01000038">
    <property type="protein sequence ID" value="SDN75513.1"/>
    <property type="molecule type" value="Genomic_DNA"/>
</dbReference>
<gene>
    <name evidence="1" type="ORF">SAMN05444921_1389</name>
</gene>
<dbReference type="AlphaFoldDB" id="A0A1H0DZR6"/>
<dbReference type="OrthoDB" id="3676637at2"/>
<organism evidence="1 2">
    <name type="scientific">Streptomyces wuyuanensis</name>
    <dbReference type="NCBI Taxonomy" id="1196353"/>
    <lineage>
        <taxon>Bacteria</taxon>
        <taxon>Bacillati</taxon>
        <taxon>Actinomycetota</taxon>
        <taxon>Actinomycetes</taxon>
        <taxon>Kitasatosporales</taxon>
        <taxon>Streptomycetaceae</taxon>
        <taxon>Streptomyces</taxon>
    </lineage>
</organism>